<comment type="caution">
    <text evidence="2">The sequence shown here is derived from an EMBL/GenBank/DDBJ whole genome shotgun (WGS) entry which is preliminary data.</text>
</comment>
<keyword evidence="3" id="KW-1185">Reference proteome</keyword>
<evidence type="ECO:0000256" key="1">
    <source>
        <dbReference type="SAM" id="Phobius"/>
    </source>
</evidence>
<protein>
    <submittedName>
        <fullName evidence="2">Uncharacterized protein</fullName>
    </submittedName>
</protein>
<evidence type="ECO:0000313" key="3">
    <source>
        <dbReference type="Proteomes" id="UP001597549"/>
    </source>
</evidence>
<dbReference type="EMBL" id="JBHUOL010000018">
    <property type="protein sequence ID" value="MFD2909307.1"/>
    <property type="molecule type" value="Genomic_DNA"/>
</dbReference>
<proteinExistence type="predicted"/>
<feature type="transmembrane region" description="Helical" evidence="1">
    <location>
        <begin position="136"/>
        <end position="153"/>
    </location>
</feature>
<gene>
    <name evidence="2" type="ORF">ACFSX9_11275</name>
</gene>
<feature type="transmembrane region" description="Helical" evidence="1">
    <location>
        <begin position="9"/>
        <end position="34"/>
    </location>
</feature>
<name>A0ABW5Z9B6_9FLAO</name>
<keyword evidence="1" id="KW-0812">Transmembrane</keyword>
<accession>A0ABW5Z9B6</accession>
<keyword evidence="1" id="KW-1133">Transmembrane helix</keyword>
<keyword evidence="1" id="KW-0472">Membrane</keyword>
<dbReference type="RefSeq" id="WP_379807693.1">
    <property type="nucleotide sequence ID" value="NZ_JBHUOL010000018.1"/>
</dbReference>
<reference evidence="3" key="1">
    <citation type="journal article" date="2019" name="Int. J. Syst. Evol. Microbiol.">
        <title>The Global Catalogue of Microorganisms (GCM) 10K type strain sequencing project: providing services to taxonomists for standard genome sequencing and annotation.</title>
        <authorList>
            <consortium name="The Broad Institute Genomics Platform"/>
            <consortium name="The Broad Institute Genome Sequencing Center for Infectious Disease"/>
            <person name="Wu L."/>
            <person name="Ma J."/>
        </authorList>
    </citation>
    <scope>NUCLEOTIDE SEQUENCE [LARGE SCALE GENOMIC DNA]</scope>
    <source>
        <strain evidence="3">KCTC 52644</strain>
    </source>
</reference>
<feature type="transmembrane region" description="Helical" evidence="1">
    <location>
        <begin position="91"/>
        <end position="113"/>
    </location>
</feature>
<sequence length="166" mass="18899">MTKKDFFRVLIKIFTLYGLLISVVSFINQIALLGQSFNDIFFLVAVIGSFSVALIFLYLVINFTDNIISFLKLDSGFDDDKIVFGNLNNQSLYKIAIVLLGGFLMVDAFPRIILDLVNSSKILVSNNQLFNQETDYYWVIIRVFNLVIGYVLITNASRIAKFLDKN</sequence>
<dbReference type="Proteomes" id="UP001597549">
    <property type="component" value="Unassembled WGS sequence"/>
</dbReference>
<evidence type="ECO:0000313" key="2">
    <source>
        <dbReference type="EMBL" id="MFD2909307.1"/>
    </source>
</evidence>
<feature type="transmembrane region" description="Helical" evidence="1">
    <location>
        <begin position="40"/>
        <end position="61"/>
    </location>
</feature>
<organism evidence="2 3">
    <name type="scientific">Flavobacterium ardleyense</name>
    <dbReference type="NCBI Taxonomy" id="2038737"/>
    <lineage>
        <taxon>Bacteria</taxon>
        <taxon>Pseudomonadati</taxon>
        <taxon>Bacteroidota</taxon>
        <taxon>Flavobacteriia</taxon>
        <taxon>Flavobacteriales</taxon>
        <taxon>Flavobacteriaceae</taxon>
        <taxon>Flavobacterium</taxon>
    </lineage>
</organism>